<proteinExistence type="predicted"/>
<dbReference type="Gene3D" id="1.10.10.10">
    <property type="entry name" value="Winged helix-like DNA-binding domain superfamily/Winged helix DNA-binding domain"/>
    <property type="match status" value="1"/>
</dbReference>
<accession>A0AAE3VIN3</accession>
<dbReference type="GO" id="GO:0043565">
    <property type="term" value="F:sequence-specific DNA binding"/>
    <property type="evidence" value="ECO:0007669"/>
    <property type="project" value="InterPro"/>
</dbReference>
<name>A0AAE3VIN3_9BACT</name>
<dbReference type="RefSeq" id="WP_307263556.1">
    <property type="nucleotide sequence ID" value="NZ_JAUSVL010000001.1"/>
</dbReference>
<protein>
    <submittedName>
        <fullName evidence="2">Transposase-like protein</fullName>
    </submittedName>
</protein>
<comment type="caution">
    <text evidence="2">The sequence shown here is derived from an EMBL/GenBank/DDBJ whole genome shotgun (WGS) entry which is preliminary data.</text>
</comment>
<dbReference type="InterPro" id="IPR010921">
    <property type="entry name" value="Trp_repressor/repl_initiator"/>
</dbReference>
<evidence type="ECO:0000256" key="1">
    <source>
        <dbReference type="SAM" id="MobiDB-lite"/>
    </source>
</evidence>
<evidence type="ECO:0000313" key="3">
    <source>
        <dbReference type="Proteomes" id="UP001238163"/>
    </source>
</evidence>
<evidence type="ECO:0000313" key="2">
    <source>
        <dbReference type="EMBL" id="MDQ0291164.1"/>
    </source>
</evidence>
<organism evidence="2 3">
    <name type="scientific">Oligosphaera ethanolica</name>
    <dbReference type="NCBI Taxonomy" id="760260"/>
    <lineage>
        <taxon>Bacteria</taxon>
        <taxon>Pseudomonadati</taxon>
        <taxon>Lentisphaerota</taxon>
        <taxon>Oligosphaeria</taxon>
        <taxon>Oligosphaerales</taxon>
        <taxon>Oligosphaeraceae</taxon>
        <taxon>Oligosphaera</taxon>
    </lineage>
</organism>
<gene>
    <name evidence="2" type="ORF">J3R75_003271</name>
</gene>
<dbReference type="AlphaFoldDB" id="A0AAE3VIN3"/>
<dbReference type="SUPFAM" id="SSF48295">
    <property type="entry name" value="TrpR-like"/>
    <property type="match status" value="1"/>
</dbReference>
<dbReference type="InterPro" id="IPR036388">
    <property type="entry name" value="WH-like_DNA-bd_sf"/>
</dbReference>
<dbReference type="GO" id="GO:0006313">
    <property type="term" value="P:DNA transposition"/>
    <property type="evidence" value="ECO:0007669"/>
    <property type="project" value="InterPro"/>
</dbReference>
<feature type="region of interest" description="Disordered" evidence="1">
    <location>
        <begin position="53"/>
        <end position="77"/>
    </location>
</feature>
<dbReference type="Proteomes" id="UP001238163">
    <property type="component" value="Unassembled WGS sequence"/>
</dbReference>
<reference evidence="2" key="1">
    <citation type="submission" date="2023-07" db="EMBL/GenBank/DDBJ databases">
        <title>Genomic Encyclopedia of Type Strains, Phase IV (KMG-IV): sequencing the most valuable type-strain genomes for metagenomic binning, comparative biology and taxonomic classification.</title>
        <authorList>
            <person name="Goeker M."/>
        </authorList>
    </citation>
    <scope>NUCLEOTIDE SEQUENCE</scope>
    <source>
        <strain evidence="2">DSM 24202</strain>
    </source>
</reference>
<dbReference type="EMBL" id="JAUSVL010000001">
    <property type="protein sequence ID" value="MDQ0291164.1"/>
    <property type="molecule type" value="Genomic_DNA"/>
</dbReference>
<dbReference type="InterPro" id="IPR002514">
    <property type="entry name" value="Transposase_8"/>
</dbReference>
<keyword evidence="3" id="KW-1185">Reference proteome</keyword>
<dbReference type="Pfam" id="PF01527">
    <property type="entry name" value="HTH_Tnp_1"/>
    <property type="match status" value="1"/>
</dbReference>
<dbReference type="GO" id="GO:0004803">
    <property type="term" value="F:transposase activity"/>
    <property type="evidence" value="ECO:0007669"/>
    <property type="project" value="InterPro"/>
</dbReference>
<sequence length="106" mass="11847">MDNKERDYTSEFKAKVAMAALKGEKTLAELALEYGVRPQEVSQWKEQMQASATAVFSSGAGRSHRGKRSKTEAAAAHDEVDRLRVELAWLQKKARQLGLSEDELKP</sequence>